<sequence>MGANIPGKKREQLNWAGGLPAYQAECMPALKSWESFVVA</sequence>
<accession>A0A0J8QPU8</accession>
<reference evidence="2" key="1">
    <citation type="journal article" date="2010" name="Genome Res.">
        <title>Population genomic sequencing of Coccidioides fungi reveals recent hybridization and transposon control.</title>
        <authorList>
            <person name="Neafsey D.E."/>
            <person name="Barker B.M."/>
            <person name="Sharpton T.J."/>
            <person name="Stajich J.E."/>
            <person name="Park D.J."/>
            <person name="Whiston E."/>
            <person name="Hung C.-Y."/>
            <person name="McMahan C."/>
            <person name="White J."/>
            <person name="Sykes S."/>
            <person name="Heiman D."/>
            <person name="Young S."/>
            <person name="Zeng Q."/>
            <person name="Abouelleil A."/>
            <person name="Aftuck L."/>
            <person name="Bessette D."/>
            <person name="Brown A."/>
            <person name="FitzGerald M."/>
            <person name="Lui A."/>
            <person name="Macdonald J.P."/>
            <person name="Priest M."/>
            <person name="Orbach M.J."/>
            <person name="Galgiani J.N."/>
            <person name="Kirkland T.N."/>
            <person name="Cole G.T."/>
            <person name="Birren B.W."/>
            <person name="Henn M.R."/>
            <person name="Taylor J.W."/>
            <person name="Rounsley S.D."/>
        </authorList>
    </citation>
    <scope>NUCLEOTIDE SEQUENCE [LARGE SCALE GENOMIC DNA]</scope>
    <source>
        <strain evidence="2">RMSCC 3703</strain>
    </source>
</reference>
<dbReference type="AlphaFoldDB" id="A0A0J8QPU8"/>
<keyword evidence="1" id="KW-0560">Oxidoreductase</keyword>
<proteinExistence type="predicted"/>
<dbReference type="EMBL" id="DS268277">
    <property type="protein sequence ID" value="KMU74185.1"/>
    <property type="molecule type" value="Genomic_DNA"/>
</dbReference>
<organism evidence="1 2">
    <name type="scientific">Coccidioides immitis RMSCC 3703</name>
    <dbReference type="NCBI Taxonomy" id="454286"/>
    <lineage>
        <taxon>Eukaryota</taxon>
        <taxon>Fungi</taxon>
        <taxon>Dikarya</taxon>
        <taxon>Ascomycota</taxon>
        <taxon>Pezizomycotina</taxon>
        <taxon>Eurotiomycetes</taxon>
        <taxon>Eurotiomycetidae</taxon>
        <taxon>Onygenales</taxon>
        <taxon>Onygenaceae</taxon>
        <taxon>Coccidioides</taxon>
    </lineage>
</organism>
<dbReference type="STRING" id="454286.A0A0J8QPU8"/>
<gene>
    <name evidence="1" type="ORF">CISG_10282</name>
</gene>
<name>A0A0J8QPU8_COCIT</name>
<evidence type="ECO:0000313" key="2">
    <source>
        <dbReference type="Proteomes" id="UP000054559"/>
    </source>
</evidence>
<dbReference type="Proteomes" id="UP000054559">
    <property type="component" value="Unassembled WGS sequence"/>
</dbReference>
<protein>
    <submittedName>
        <fullName evidence="1">Cyclopentanone 1,2-monooxygenase</fullName>
    </submittedName>
</protein>
<evidence type="ECO:0000313" key="1">
    <source>
        <dbReference type="EMBL" id="KMU74185.1"/>
    </source>
</evidence>
<dbReference type="GO" id="GO:0004497">
    <property type="term" value="F:monooxygenase activity"/>
    <property type="evidence" value="ECO:0007669"/>
    <property type="project" value="UniProtKB-KW"/>
</dbReference>
<keyword evidence="1" id="KW-0503">Monooxygenase</keyword>